<feature type="domain" description="HTH LytTR-type" evidence="4">
    <location>
        <begin position="135"/>
        <end position="237"/>
    </location>
</feature>
<dbReference type="Gene3D" id="3.40.50.2300">
    <property type="match status" value="1"/>
</dbReference>
<dbReference type="Pfam" id="PF04397">
    <property type="entry name" value="LytTR"/>
    <property type="match status" value="1"/>
</dbReference>
<keyword evidence="2" id="KW-0597">Phosphoprotein</keyword>
<dbReference type="SMART" id="SM00850">
    <property type="entry name" value="LytTR"/>
    <property type="match status" value="1"/>
</dbReference>
<dbReference type="PROSITE" id="PS50110">
    <property type="entry name" value="RESPONSE_REGULATORY"/>
    <property type="match status" value="1"/>
</dbReference>
<dbReference type="Pfam" id="PF00072">
    <property type="entry name" value="Response_reg"/>
    <property type="match status" value="1"/>
</dbReference>
<dbReference type="SMART" id="SM00448">
    <property type="entry name" value="REC"/>
    <property type="match status" value="1"/>
</dbReference>
<reference evidence="5 6" key="1">
    <citation type="submission" date="2022-11" db="EMBL/GenBank/DDBJ databases">
        <title>Viruses from the air-sea interface of a natural surface slick.</title>
        <authorList>
            <person name="Rahlff J."/>
            <person name="Holmfeldt K."/>
        </authorList>
    </citation>
    <scope>NUCLEOTIDE SEQUENCE [LARGE SCALE GENOMIC DNA]</scope>
    <source>
        <strain evidence="5 6">SMS4</strain>
    </source>
</reference>
<feature type="modified residue" description="4-aspartylphosphate" evidence="2">
    <location>
        <position position="54"/>
    </location>
</feature>
<sequence length="237" mass="27106">MTTAMIVEDSRLARVELKNLLLQHHDITLLGEYEEPDMAIQAIEQQQPEVLFLDIQLPGKNGFELLDALSYQPAVIFTTAYDHYAVRSFEYDALDYLLKPIEPARLAQALQRVQHRRDNTAPANSKLEANSSVFVKDGEQCWMLELSRVVHFTSVGNYTEVHFDGHRPLIHKSLNQLEARLPEQLFFRANRQQIINIKKIASIDLTIAGNLELVLCDASNVEVSRRHSARFKQLLSL</sequence>
<comment type="caution">
    <text evidence="5">The sequence shown here is derived from an EMBL/GenBank/DDBJ whole genome shotgun (WGS) entry which is preliminary data.</text>
</comment>
<accession>A0ABT9HV50</accession>
<dbReference type="PANTHER" id="PTHR37299:SF1">
    <property type="entry name" value="STAGE 0 SPORULATION PROTEIN A HOMOLOG"/>
    <property type="match status" value="1"/>
</dbReference>
<proteinExistence type="predicted"/>
<evidence type="ECO:0000313" key="6">
    <source>
        <dbReference type="Proteomes" id="UP001231109"/>
    </source>
</evidence>
<organism evidence="5 6">
    <name type="scientific">Rheinheimera baltica</name>
    <dbReference type="NCBI Taxonomy" id="67576"/>
    <lineage>
        <taxon>Bacteria</taxon>
        <taxon>Pseudomonadati</taxon>
        <taxon>Pseudomonadota</taxon>
        <taxon>Gammaproteobacteria</taxon>
        <taxon>Chromatiales</taxon>
        <taxon>Chromatiaceae</taxon>
        <taxon>Rheinheimera</taxon>
    </lineage>
</organism>
<keyword evidence="1" id="KW-0902">Two-component regulatory system</keyword>
<dbReference type="InterPro" id="IPR001789">
    <property type="entry name" value="Sig_transdc_resp-reg_receiver"/>
</dbReference>
<dbReference type="SUPFAM" id="SSF52172">
    <property type="entry name" value="CheY-like"/>
    <property type="match status" value="1"/>
</dbReference>
<dbReference type="PANTHER" id="PTHR37299">
    <property type="entry name" value="TRANSCRIPTIONAL REGULATOR-RELATED"/>
    <property type="match status" value="1"/>
</dbReference>
<protein>
    <submittedName>
        <fullName evidence="5">LytTR family transcriptional regulator DNA-binding domain-containing protein</fullName>
    </submittedName>
</protein>
<gene>
    <name evidence="5" type="ORF">ORJ04_03480</name>
</gene>
<dbReference type="Proteomes" id="UP001231109">
    <property type="component" value="Unassembled WGS sequence"/>
</dbReference>
<dbReference type="InterPro" id="IPR011006">
    <property type="entry name" value="CheY-like_superfamily"/>
</dbReference>
<evidence type="ECO:0000259" key="4">
    <source>
        <dbReference type="PROSITE" id="PS50930"/>
    </source>
</evidence>
<name>A0ABT9HV50_9GAMM</name>
<dbReference type="Gene3D" id="2.40.50.1020">
    <property type="entry name" value="LytTr DNA-binding domain"/>
    <property type="match status" value="1"/>
</dbReference>
<evidence type="ECO:0000313" key="5">
    <source>
        <dbReference type="EMBL" id="MDP5135008.1"/>
    </source>
</evidence>
<dbReference type="EMBL" id="JAPJDZ010000005">
    <property type="protein sequence ID" value="MDP5135008.1"/>
    <property type="molecule type" value="Genomic_DNA"/>
</dbReference>
<evidence type="ECO:0000256" key="2">
    <source>
        <dbReference type="PROSITE-ProRule" id="PRU00169"/>
    </source>
</evidence>
<keyword evidence="5" id="KW-0238">DNA-binding</keyword>
<keyword evidence="6" id="KW-1185">Reference proteome</keyword>
<dbReference type="InterPro" id="IPR046947">
    <property type="entry name" value="LytR-like"/>
</dbReference>
<evidence type="ECO:0000259" key="3">
    <source>
        <dbReference type="PROSITE" id="PS50110"/>
    </source>
</evidence>
<evidence type="ECO:0000256" key="1">
    <source>
        <dbReference type="ARBA" id="ARBA00023012"/>
    </source>
</evidence>
<feature type="domain" description="Response regulatory" evidence="3">
    <location>
        <begin position="3"/>
        <end position="114"/>
    </location>
</feature>
<dbReference type="GO" id="GO:0003677">
    <property type="term" value="F:DNA binding"/>
    <property type="evidence" value="ECO:0007669"/>
    <property type="project" value="UniProtKB-KW"/>
</dbReference>
<dbReference type="InterPro" id="IPR007492">
    <property type="entry name" value="LytTR_DNA-bd_dom"/>
</dbReference>
<dbReference type="RefSeq" id="WP_305973842.1">
    <property type="nucleotide sequence ID" value="NZ_JAPJDZ010000005.1"/>
</dbReference>
<dbReference type="PROSITE" id="PS50930">
    <property type="entry name" value="HTH_LYTTR"/>
    <property type="match status" value="1"/>
</dbReference>